<dbReference type="EMBL" id="NQJF01000010">
    <property type="protein sequence ID" value="OYD23322.1"/>
    <property type="molecule type" value="Genomic_DNA"/>
</dbReference>
<organism evidence="2 4">
    <name type="scientific">Oceanimonas baumannii</name>
    <dbReference type="NCBI Taxonomy" id="129578"/>
    <lineage>
        <taxon>Bacteria</taxon>
        <taxon>Pseudomonadati</taxon>
        <taxon>Pseudomonadota</taxon>
        <taxon>Gammaproteobacteria</taxon>
        <taxon>Aeromonadales</taxon>
        <taxon>Aeromonadaceae</taxon>
        <taxon>Oceanimonas</taxon>
    </lineage>
</organism>
<comment type="caution">
    <text evidence="2">The sequence shown here is derived from an EMBL/GenBank/DDBJ whole genome shotgun (WGS) entry which is preliminary data.</text>
</comment>
<evidence type="ECO:0000313" key="5">
    <source>
        <dbReference type="Proteomes" id="UP000295058"/>
    </source>
</evidence>
<dbReference type="Proteomes" id="UP000295058">
    <property type="component" value="Unassembled WGS sequence"/>
</dbReference>
<name>A0A235CFJ0_9GAMM</name>
<dbReference type="RefSeq" id="WP_094278878.1">
    <property type="nucleotide sequence ID" value="NZ_NQJF01000010.1"/>
</dbReference>
<dbReference type="EMBL" id="SODO01000008">
    <property type="protein sequence ID" value="TDW58531.1"/>
    <property type="molecule type" value="Genomic_DNA"/>
</dbReference>
<evidence type="ECO:0000313" key="4">
    <source>
        <dbReference type="Proteomes" id="UP000243640"/>
    </source>
</evidence>
<reference evidence="2 4" key="1">
    <citation type="submission" date="2017-08" db="EMBL/GenBank/DDBJ databases">
        <title>Draft Genome Sequence of the Marine Bacterium Oceanimonas baumannii ATCC 700832.</title>
        <authorList>
            <person name="Mcclelland W.D."/>
            <person name="Brennan M.A."/>
            <person name="Trachtenberg A.M."/>
            <person name="Maclea K.S."/>
        </authorList>
    </citation>
    <scope>NUCLEOTIDE SEQUENCE [LARGE SCALE GENOMIC DNA]</scope>
    <source>
        <strain evidence="2 4">ATCC 700832</strain>
    </source>
</reference>
<dbReference type="AlphaFoldDB" id="A0A235CFJ0"/>
<dbReference type="Proteomes" id="UP000243640">
    <property type="component" value="Unassembled WGS sequence"/>
</dbReference>
<dbReference type="Gene3D" id="3.20.20.150">
    <property type="entry name" value="Divalent-metal-dependent TIM barrel enzymes"/>
    <property type="match status" value="1"/>
</dbReference>
<accession>A0A235CFJ0</accession>
<dbReference type="NCBIfam" id="NF003818">
    <property type="entry name" value="PRK05409.1"/>
    <property type="match status" value="1"/>
</dbReference>
<sequence length="295" mass="32802">MTTAFNTAGTGASRLPAAAGLGLKLQHAEDILSSRPGLGFVEIHAENFMVEGGPRHHYLSRIRDHYALSVHGVGLSLGGVEPVNEDHLGRLFRLVQRYQPEAVSEHIAWSGYRGRYANDLLPMAYTPASLQRLCDHVERVQQVLNRTILLENPATYLTFTESTLDEADFISETVRRTGCGLLLDVNNVYVSAINHRRDAQGYINALPLQQVGEIHLAGFDEQTDDSGARLLIDSHGSPVAEPVWSLYQWLLKQTGPRPTLLERDNHVPALNELLAETGYIQHLLERAGQQERHHA</sequence>
<comment type="similarity">
    <text evidence="1">Belongs to the UPF0276 family.</text>
</comment>
<evidence type="ECO:0000313" key="3">
    <source>
        <dbReference type="EMBL" id="TDW58531.1"/>
    </source>
</evidence>
<dbReference type="Pfam" id="PF05114">
    <property type="entry name" value="MbnB_TglH_ChrH"/>
    <property type="match status" value="1"/>
</dbReference>
<gene>
    <name evidence="2" type="ORF">B6S09_12740</name>
    <name evidence="3" type="ORF">LY04_02309</name>
</gene>
<dbReference type="InterPro" id="IPR036237">
    <property type="entry name" value="Xyl_isomerase-like_sf"/>
</dbReference>
<reference evidence="3 5" key="2">
    <citation type="submission" date="2019-03" db="EMBL/GenBank/DDBJ databases">
        <title>Genomic Encyclopedia of Archaeal and Bacterial Type Strains, Phase II (KMG-II): from individual species to whole genera.</title>
        <authorList>
            <person name="Goeker M."/>
        </authorList>
    </citation>
    <scope>NUCLEOTIDE SEQUENCE [LARGE SCALE GENOMIC DNA]</scope>
    <source>
        <strain evidence="3 5">DSM 15594</strain>
    </source>
</reference>
<dbReference type="SUPFAM" id="SSF51658">
    <property type="entry name" value="Xylose isomerase-like"/>
    <property type="match status" value="1"/>
</dbReference>
<dbReference type="PANTHER" id="PTHR42194">
    <property type="entry name" value="UPF0276 PROTEIN HI_1600"/>
    <property type="match status" value="1"/>
</dbReference>
<dbReference type="OrthoDB" id="9763101at2"/>
<dbReference type="PANTHER" id="PTHR42194:SF1">
    <property type="entry name" value="UPF0276 PROTEIN HI_1600"/>
    <property type="match status" value="1"/>
</dbReference>
<dbReference type="InterPro" id="IPR007801">
    <property type="entry name" value="MbnB/TglH/ChrH"/>
</dbReference>
<dbReference type="HAMAP" id="MF_00697">
    <property type="entry name" value="UPF0276"/>
    <property type="match status" value="1"/>
</dbReference>
<proteinExistence type="inferred from homology"/>
<keyword evidence="5" id="KW-1185">Reference proteome</keyword>
<protein>
    <recommendedName>
        <fullName evidence="1">UPF0276 protein B6S09_12740</fullName>
    </recommendedName>
</protein>
<evidence type="ECO:0000313" key="2">
    <source>
        <dbReference type="EMBL" id="OYD23322.1"/>
    </source>
</evidence>
<evidence type="ECO:0000256" key="1">
    <source>
        <dbReference type="HAMAP-Rule" id="MF_00697"/>
    </source>
</evidence>